<dbReference type="EMBL" id="ADMS01000086">
    <property type="protein sequence ID" value="EFF74895.1"/>
    <property type="molecule type" value="Genomic_DNA"/>
</dbReference>
<proteinExistence type="predicted"/>
<evidence type="ECO:0000313" key="1">
    <source>
        <dbReference type="EMBL" id="EFF74895.1"/>
    </source>
</evidence>
<dbReference type="HOGENOM" id="CLU_3194793_0_0_4"/>
<name>D4XE44_9BURK</name>
<sequence length="45" mass="4928">MLEAPDEEEALEELDAADAPDDDVPVLAHAVKLAIRRKGISLRIM</sequence>
<organism evidence="1 2">
    <name type="scientific">Achromobacter piechaudii ATCC 43553</name>
    <dbReference type="NCBI Taxonomy" id="742159"/>
    <lineage>
        <taxon>Bacteria</taxon>
        <taxon>Pseudomonadati</taxon>
        <taxon>Pseudomonadota</taxon>
        <taxon>Betaproteobacteria</taxon>
        <taxon>Burkholderiales</taxon>
        <taxon>Alcaligenaceae</taxon>
        <taxon>Achromobacter</taxon>
    </lineage>
</organism>
<accession>D4XE44</accession>
<gene>
    <name evidence="1" type="ORF">HMPREF0004_3741</name>
</gene>
<reference evidence="2" key="1">
    <citation type="submission" date="2010-03" db="EMBL/GenBank/DDBJ databases">
        <title>Complete sequence of Mobiluncus curtisii ATCC 43063.</title>
        <authorList>
            <person name="Muzny D."/>
            <person name="Qin X."/>
            <person name="Deng J."/>
            <person name="Jiang H."/>
            <person name="Liu Y."/>
            <person name="Qu J."/>
            <person name="Song X.-Z."/>
            <person name="Zhang L."/>
            <person name="Thornton R."/>
            <person name="Coyle M."/>
            <person name="Francisco L."/>
            <person name="Jackson L."/>
            <person name="Javaid M."/>
            <person name="Korchina V."/>
            <person name="Kovar C."/>
            <person name="Mata R."/>
            <person name="Mathew T."/>
            <person name="Ngo R."/>
            <person name="Nguyen L."/>
            <person name="Nguyen N."/>
            <person name="Okwuonu G."/>
            <person name="Ongeri F."/>
            <person name="Pham C."/>
            <person name="Simmons D."/>
            <person name="Wilczek-Boney K."/>
            <person name="Hale W."/>
            <person name="Jakkamsetti A."/>
            <person name="Pham P."/>
            <person name="Ruth R."/>
            <person name="San Lucas F."/>
            <person name="Warren J."/>
            <person name="Zhang J."/>
            <person name="Zhao Z."/>
            <person name="Zhou C."/>
            <person name="Zhu D."/>
            <person name="Lee S."/>
            <person name="Bess C."/>
            <person name="Blankenburg K."/>
            <person name="Forbes L."/>
            <person name="Fu Q."/>
            <person name="Gubbala S."/>
            <person name="Hirani K."/>
            <person name="Jayaseelan J.C."/>
            <person name="Lara F."/>
            <person name="Munidasa M."/>
            <person name="Palculict T."/>
            <person name="Patil S."/>
            <person name="Pu L.-L."/>
            <person name="Saada N."/>
            <person name="Tang L."/>
            <person name="Weissenberger G."/>
            <person name="Zhu Y."/>
            <person name="Hemphill L."/>
            <person name="Shang Y."/>
            <person name="Youmans B."/>
            <person name="Ayvaz T."/>
            <person name="Ross M."/>
            <person name="Santibanez J."/>
            <person name="Aqrawi P."/>
            <person name="Gross S."/>
            <person name="Joshi V."/>
            <person name="Fowler G."/>
            <person name="Nazareth L."/>
            <person name="Reid J."/>
            <person name="Worley K."/>
            <person name="Petrosino J."/>
            <person name="Highlander S."/>
            <person name="Gibbs R."/>
            <person name="Gibbs R."/>
        </authorList>
    </citation>
    <scope>NUCLEOTIDE SEQUENCE [LARGE SCALE GENOMIC DNA]</scope>
    <source>
        <strain evidence="2">ATCC 43553</strain>
    </source>
</reference>
<comment type="caution">
    <text evidence="1">The sequence shown here is derived from an EMBL/GenBank/DDBJ whole genome shotgun (WGS) entry which is preliminary data.</text>
</comment>
<dbReference type="AlphaFoldDB" id="D4XE44"/>
<dbReference type="PATRIC" id="fig|742159.3.peg.4754"/>
<dbReference type="Proteomes" id="UP000004510">
    <property type="component" value="Unassembled WGS sequence"/>
</dbReference>
<evidence type="ECO:0000313" key="2">
    <source>
        <dbReference type="Proteomes" id="UP000004510"/>
    </source>
</evidence>
<protein>
    <submittedName>
        <fullName evidence="1">Uncharacterized protein</fullName>
    </submittedName>
</protein>